<dbReference type="CDD" id="cd02440">
    <property type="entry name" value="AdoMet_MTases"/>
    <property type="match status" value="1"/>
</dbReference>
<dbReference type="InterPro" id="IPR029063">
    <property type="entry name" value="SAM-dependent_MTases_sf"/>
</dbReference>
<dbReference type="Pfam" id="PF06962">
    <property type="entry name" value="rRNA_methylase"/>
    <property type="match status" value="1"/>
</dbReference>
<dbReference type="RefSeq" id="WP_173662458.1">
    <property type="nucleotide sequence ID" value="NZ_JAOUSE010000028.1"/>
</dbReference>
<proteinExistence type="predicted"/>
<name>A0ABT2WGD6_9BACI</name>
<gene>
    <name evidence="1" type="ORF">OEV82_09950</name>
</gene>
<evidence type="ECO:0000313" key="1">
    <source>
        <dbReference type="EMBL" id="MCU9594758.1"/>
    </source>
</evidence>
<keyword evidence="1" id="KW-0489">Methyltransferase</keyword>
<reference evidence="1 2" key="1">
    <citation type="submission" date="2022-10" db="EMBL/GenBank/DDBJ databases">
        <title>Description of Fervidibacillus gen. nov. in the family Fervidibacillaceae fam. nov. with two species, Fervidibacillus albus sp. nov., and Fervidibacillus halotolerans sp. nov., isolated from tidal flat sediments.</title>
        <authorList>
            <person name="Kwon K.K."/>
            <person name="Yang S.-H."/>
        </authorList>
    </citation>
    <scope>NUCLEOTIDE SEQUENCE [LARGE SCALE GENOMIC DNA]</scope>
    <source>
        <strain evidence="1 2">DSM 23332</strain>
    </source>
</reference>
<protein>
    <submittedName>
        <fullName evidence="1">Methyltransferase domain-containing protein</fullName>
    </submittedName>
</protein>
<keyword evidence="2" id="KW-1185">Reference proteome</keyword>
<sequence length="191" mass="21570">MKLERILPYSHTLMEKAASNGDIVVDGTVGNGNDTVFLAKLVGPTGKVYGFDIQKEAIERTKKRLQEEQLTDNVELFQAGHENIKKYIPKHFHGHVKGAIFNLGYLPKGDHRVITKPETTIQALEQLLDIMAVEGIIVFVVYHGHPGGDVEKEALVDYVKNIDQQKAHVLCYQFLNQRNNPPFIIAVEKRR</sequence>
<dbReference type="Proteomes" id="UP001208656">
    <property type="component" value="Unassembled WGS sequence"/>
</dbReference>
<comment type="caution">
    <text evidence="1">The sequence shown here is derived from an EMBL/GenBank/DDBJ whole genome shotgun (WGS) entry which is preliminary data.</text>
</comment>
<dbReference type="EMBL" id="JAOUSE010000028">
    <property type="protein sequence ID" value="MCU9594758.1"/>
    <property type="molecule type" value="Genomic_DNA"/>
</dbReference>
<dbReference type="GO" id="GO:0008168">
    <property type="term" value="F:methyltransferase activity"/>
    <property type="evidence" value="ECO:0007669"/>
    <property type="project" value="UniProtKB-KW"/>
</dbReference>
<organism evidence="1 2">
    <name type="scientific">Pallidibacillus thermolactis</name>
    <dbReference type="NCBI Taxonomy" id="251051"/>
    <lineage>
        <taxon>Bacteria</taxon>
        <taxon>Bacillati</taxon>
        <taxon>Bacillota</taxon>
        <taxon>Bacilli</taxon>
        <taxon>Bacillales</taxon>
        <taxon>Bacillaceae</taxon>
        <taxon>Pallidibacillus</taxon>
    </lineage>
</organism>
<keyword evidence="1" id="KW-0808">Transferase</keyword>
<dbReference type="PANTHER" id="PTHR35276:SF1">
    <property type="entry name" value="TRNA (MNM(5)S(2)U34)-METHYLTRANSFERASE, CHLOROPLASTIC"/>
    <property type="match status" value="1"/>
</dbReference>
<dbReference type="InterPro" id="IPR010719">
    <property type="entry name" value="MnmM_MeTrfase"/>
</dbReference>
<evidence type="ECO:0000313" key="2">
    <source>
        <dbReference type="Proteomes" id="UP001208656"/>
    </source>
</evidence>
<accession>A0ABT2WGD6</accession>
<dbReference type="SUPFAM" id="SSF53335">
    <property type="entry name" value="S-adenosyl-L-methionine-dependent methyltransferases"/>
    <property type="match status" value="1"/>
</dbReference>
<dbReference type="Gene3D" id="3.40.50.150">
    <property type="entry name" value="Vaccinia Virus protein VP39"/>
    <property type="match status" value="1"/>
</dbReference>
<dbReference type="PANTHER" id="PTHR35276">
    <property type="entry name" value="S-ADENOSYL-L-METHIONINE-DEPENDENT METHYLTRANSFERASES SUPERFAMILY PROTEIN"/>
    <property type="match status" value="1"/>
</dbReference>
<dbReference type="GO" id="GO:0032259">
    <property type="term" value="P:methylation"/>
    <property type="evidence" value="ECO:0007669"/>
    <property type="project" value="UniProtKB-KW"/>
</dbReference>